<dbReference type="Gene3D" id="3.30.43.10">
    <property type="entry name" value="Uridine Diphospho-n-acetylenolpyruvylglucosamine Reductase, domain 2"/>
    <property type="match status" value="1"/>
</dbReference>
<organism evidence="6 7">
    <name type="scientific">Thyridium curvatum</name>
    <dbReference type="NCBI Taxonomy" id="1093900"/>
    <lineage>
        <taxon>Eukaryota</taxon>
        <taxon>Fungi</taxon>
        <taxon>Dikarya</taxon>
        <taxon>Ascomycota</taxon>
        <taxon>Pezizomycotina</taxon>
        <taxon>Sordariomycetes</taxon>
        <taxon>Sordariomycetidae</taxon>
        <taxon>Thyridiales</taxon>
        <taxon>Thyridiaceae</taxon>
        <taxon>Thyridium</taxon>
    </lineage>
</organism>
<keyword evidence="3" id="KW-0274">FAD</keyword>
<evidence type="ECO:0000256" key="1">
    <source>
        <dbReference type="ARBA" id="ARBA00005466"/>
    </source>
</evidence>
<dbReference type="OrthoDB" id="407275at2759"/>
<dbReference type="InterPro" id="IPR006094">
    <property type="entry name" value="Oxid_FAD_bind_N"/>
</dbReference>
<dbReference type="Gene3D" id="3.30.465.10">
    <property type="match status" value="1"/>
</dbReference>
<dbReference type="PANTHER" id="PTHR42973:SF7">
    <property type="entry name" value="FAD-BINDING PCMH-TYPE DOMAIN-CONTAINING PROTEIN"/>
    <property type="match status" value="1"/>
</dbReference>
<dbReference type="Gene3D" id="3.40.462.20">
    <property type="match status" value="1"/>
</dbReference>
<reference evidence="6 7" key="1">
    <citation type="submission" date="2019-06" db="EMBL/GenBank/DDBJ databases">
        <title>Draft genome sequence of the filamentous fungus Phialemoniopsis curvata isolated from diesel fuel.</title>
        <authorList>
            <person name="Varaljay V.A."/>
            <person name="Lyon W.J."/>
            <person name="Crouch A.L."/>
            <person name="Drake C.E."/>
            <person name="Hollomon J.M."/>
            <person name="Nadeau L.J."/>
            <person name="Nunn H.S."/>
            <person name="Stevenson B.S."/>
            <person name="Bojanowski C.L."/>
            <person name="Crookes-Goodson W.J."/>
        </authorList>
    </citation>
    <scope>NUCLEOTIDE SEQUENCE [LARGE SCALE GENOMIC DNA]</scope>
    <source>
        <strain evidence="6 7">D216</strain>
    </source>
</reference>
<dbReference type="EMBL" id="SKBQ01000021">
    <property type="protein sequence ID" value="TPX15438.1"/>
    <property type="molecule type" value="Genomic_DNA"/>
</dbReference>
<dbReference type="InterPro" id="IPR036318">
    <property type="entry name" value="FAD-bd_PCMH-like_sf"/>
</dbReference>
<dbReference type="InterPro" id="IPR012951">
    <property type="entry name" value="BBE"/>
</dbReference>
<dbReference type="InterPro" id="IPR050416">
    <property type="entry name" value="FAD-linked_Oxidoreductase"/>
</dbReference>
<dbReference type="GeneID" id="41971865"/>
<comment type="similarity">
    <text evidence="1">Belongs to the oxygen-dependent FAD-linked oxidoreductase family.</text>
</comment>
<evidence type="ECO:0000256" key="2">
    <source>
        <dbReference type="ARBA" id="ARBA00022630"/>
    </source>
</evidence>
<evidence type="ECO:0000256" key="4">
    <source>
        <dbReference type="ARBA" id="ARBA00023002"/>
    </source>
</evidence>
<dbReference type="Pfam" id="PF08031">
    <property type="entry name" value="BBE"/>
    <property type="match status" value="1"/>
</dbReference>
<dbReference type="PROSITE" id="PS51387">
    <property type="entry name" value="FAD_PCMH"/>
    <property type="match status" value="1"/>
</dbReference>
<keyword evidence="4" id="KW-0560">Oxidoreductase</keyword>
<dbReference type="GO" id="GO:0016491">
    <property type="term" value="F:oxidoreductase activity"/>
    <property type="evidence" value="ECO:0007669"/>
    <property type="project" value="UniProtKB-KW"/>
</dbReference>
<accession>A0A507BFE4</accession>
<dbReference type="SUPFAM" id="SSF56176">
    <property type="entry name" value="FAD-binding/transporter-associated domain-like"/>
    <property type="match status" value="1"/>
</dbReference>
<evidence type="ECO:0000259" key="5">
    <source>
        <dbReference type="PROSITE" id="PS51387"/>
    </source>
</evidence>
<dbReference type="STRING" id="1093900.A0A507BFE4"/>
<keyword evidence="2" id="KW-0285">Flavoprotein</keyword>
<sequence>MGSAALDLSKTEAFLKGVRIPFVSPSATEFGVLSKTFMHSPEQPTGIAQPGTAEEVATIIKHCIAEKVPFVVRTGGHDVTKSTLVANVLSINLRKLDHVQVSADKKTARVGGGILSGALLEALAPHGLEVPTAAVPSVGWLSCATMAGYTLMSPSMGLCCDSLLGAKVVDAKGEIVEASERMMKGIRGGGGNFGVIVEFTVKVHPLLEAQSGAIMYESSDPQRSWSSFLTKFQELMTKEKMPHCLSILPSLIAVPNMGPAVFAVFYWRGARDDAFQYWLKKAGSLGQAVVDLDKAVVTQSALTFTKGFEALLPPKMYGAIHSSCGSELTPEAIEVFGKYGAAMPPAGGSSINFHVLREGTPSCGKPSDFPDSVFGARRPHWMCEFIGGSGAGEEQGAEAAQWAKEIRDALAKTGAVTKFGYAATTSKEFAVVEDVFGENAAELRALKKEFDPDNVFRCTVPLMD</sequence>
<comment type="caution">
    <text evidence="6">The sequence shown here is derived from an EMBL/GenBank/DDBJ whole genome shotgun (WGS) entry which is preliminary data.</text>
</comment>
<name>A0A507BFE4_9PEZI</name>
<evidence type="ECO:0000313" key="7">
    <source>
        <dbReference type="Proteomes" id="UP000319257"/>
    </source>
</evidence>
<feature type="domain" description="FAD-binding PCMH-type" evidence="5">
    <location>
        <begin position="40"/>
        <end position="206"/>
    </location>
</feature>
<dbReference type="GO" id="GO:0071949">
    <property type="term" value="F:FAD binding"/>
    <property type="evidence" value="ECO:0007669"/>
    <property type="project" value="InterPro"/>
</dbReference>
<evidence type="ECO:0000256" key="3">
    <source>
        <dbReference type="ARBA" id="ARBA00022827"/>
    </source>
</evidence>
<dbReference type="InterPro" id="IPR016169">
    <property type="entry name" value="FAD-bd_PCMH_sub2"/>
</dbReference>
<dbReference type="PANTHER" id="PTHR42973">
    <property type="entry name" value="BINDING OXIDOREDUCTASE, PUTATIVE (AFU_ORTHOLOGUE AFUA_1G17690)-RELATED"/>
    <property type="match status" value="1"/>
</dbReference>
<dbReference type="InterPro" id="IPR016167">
    <property type="entry name" value="FAD-bd_PCMH_sub1"/>
</dbReference>
<dbReference type="RefSeq" id="XP_030997149.1">
    <property type="nucleotide sequence ID" value="XM_031138827.1"/>
</dbReference>
<dbReference type="AlphaFoldDB" id="A0A507BFE4"/>
<dbReference type="Pfam" id="PF01565">
    <property type="entry name" value="FAD_binding_4"/>
    <property type="match status" value="1"/>
</dbReference>
<protein>
    <recommendedName>
        <fullName evidence="5">FAD-binding PCMH-type domain-containing protein</fullName>
    </recommendedName>
</protein>
<dbReference type="InParanoid" id="A0A507BFE4"/>
<evidence type="ECO:0000313" key="6">
    <source>
        <dbReference type="EMBL" id="TPX15438.1"/>
    </source>
</evidence>
<dbReference type="Proteomes" id="UP000319257">
    <property type="component" value="Unassembled WGS sequence"/>
</dbReference>
<dbReference type="InterPro" id="IPR016166">
    <property type="entry name" value="FAD-bd_PCMH"/>
</dbReference>
<gene>
    <name evidence="6" type="ORF">E0L32_004418</name>
</gene>
<keyword evidence="7" id="KW-1185">Reference proteome</keyword>
<proteinExistence type="inferred from homology"/>